<dbReference type="Gene3D" id="1.20.1740.10">
    <property type="entry name" value="Amino acid/polyamine transporter I"/>
    <property type="match status" value="1"/>
</dbReference>
<feature type="transmembrane region" description="Helical" evidence="6">
    <location>
        <begin position="288"/>
        <end position="312"/>
    </location>
</feature>
<dbReference type="PANTHER" id="PTHR42770">
    <property type="entry name" value="AMINO ACID TRANSPORTER-RELATED"/>
    <property type="match status" value="1"/>
</dbReference>
<comment type="caution">
    <text evidence="7">The sequence shown here is derived from an EMBL/GenBank/DDBJ whole genome shotgun (WGS) entry which is preliminary data.</text>
</comment>
<feature type="transmembrane region" description="Helical" evidence="6">
    <location>
        <begin position="112"/>
        <end position="131"/>
    </location>
</feature>
<gene>
    <name evidence="7" type="ORF">L9Z73_00285</name>
</gene>
<dbReference type="InterPro" id="IPR002293">
    <property type="entry name" value="AA/rel_permease1"/>
</dbReference>
<keyword evidence="2" id="KW-1003">Cell membrane</keyword>
<keyword evidence="8" id="KW-1185">Reference proteome</keyword>
<organism evidence="7 8">
    <name type="scientific">Pseudomonas emilianonis</name>
    <dbReference type="NCBI Taxonomy" id="2915812"/>
    <lineage>
        <taxon>Bacteria</taxon>
        <taxon>Pseudomonadati</taxon>
        <taxon>Pseudomonadota</taxon>
        <taxon>Gammaproteobacteria</taxon>
        <taxon>Pseudomonadales</taxon>
        <taxon>Pseudomonadaceae</taxon>
        <taxon>Pseudomonas</taxon>
    </lineage>
</organism>
<feature type="transmembrane region" description="Helical" evidence="6">
    <location>
        <begin position="242"/>
        <end position="268"/>
    </location>
</feature>
<feature type="transmembrane region" description="Helical" evidence="6">
    <location>
        <begin position="167"/>
        <end position="187"/>
    </location>
</feature>
<feature type="transmembrane region" description="Helical" evidence="6">
    <location>
        <begin position="20"/>
        <end position="42"/>
    </location>
</feature>
<evidence type="ECO:0000256" key="2">
    <source>
        <dbReference type="ARBA" id="ARBA00022475"/>
    </source>
</evidence>
<evidence type="ECO:0000313" key="8">
    <source>
        <dbReference type="Proteomes" id="UP001317085"/>
    </source>
</evidence>
<feature type="transmembrane region" description="Helical" evidence="6">
    <location>
        <begin position="342"/>
        <end position="359"/>
    </location>
</feature>
<keyword evidence="3 6" id="KW-0812">Transmembrane</keyword>
<dbReference type="EMBL" id="JAKNRV010000002">
    <property type="protein sequence ID" value="MCK1782854.1"/>
    <property type="molecule type" value="Genomic_DNA"/>
</dbReference>
<protein>
    <submittedName>
        <fullName evidence="7">Amino acid permease</fullName>
    </submittedName>
</protein>
<keyword evidence="5 6" id="KW-0472">Membrane</keyword>
<name>A0ABT0EAV3_9PSED</name>
<evidence type="ECO:0000313" key="7">
    <source>
        <dbReference type="EMBL" id="MCK1782854.1"/>
    </source>
</evidence>
<evidence type="ECO:0000256" key="6">
    <source>
        <dbReference type="SAM" id="Phobius"/>
    </source>
</evidence>
<proteinExistence type="predicted"/>
<evidence type="ECO:0000256" key="1">
    <source>
        <dbReference type="ARBA" id="ARBA00004651"/>
    </source>
</evidence>
<feature type="transmembrane region" description="Helical" evidence="6">
    <location>
        <begin position="137"/>
        <end position="155"/>
    </location>
</feature>
<comment type="subcellular location">
    <subcellularLocation>
        <location evidence="1">Cell membrane</location>
        <topology evidence="1">Multi-pass membrane protein</topology>
    </subcellularLocation>
</comment>
<evidence type="ECO:0000256" key="5">
    <source>
        <dbReference type="ARBA" id="ARBA00023136"/>
    </source>
</evidence>
<evidence type="ECO:0000256" key="3">
    <source>
        <dbReference type="ARBA" id="ARBA00022692"/>
    </source>
</evidence>
<reference evidence="7 8" key="1">
    <citation type="submission" date="2022-02" db="EMBL/GenBank/DDBJ databases">
        <title>Comparative genomics of the first Antarctic Pseudomonas spp. capable of biotransforming 2,4,6-Trinitrotoluene.</title>
        <authorList>
            <person name="Cabrera M.A."/>
            <person name="Marquez S.L."/>
            <person name="Perez-Donoso J.M."/>
        </authorList>
    </citation>
    <scope>NUCLEOTIDE SEQUENCE [LARGE SCALE GENOMIC DNA]</scope>
    <source>
        <strain evidence="7 8">TNT11</strain>
    </source>
</reference>
<feature type="transmembrane region" description="Helical" evidence="6">
    <location>
        <begin position="405"/>
        <end position="423"/>
    </location>
</feature>
<feature type="transmembrane region" description="Helical" evidence="6">
    <location>
        <begin position="48"/>
        <end position="69"/>
    </location>
</feature>
<dbReference type="Proteomes" id="UP001317085">
    <property type="component" value="Unassembled WGS sequence"/>
</dbReference>
<sequence length="484" mass="50917">MRLFHHAKAGDVGDGKVGLFGLTALIVGSAIGSGIFALPATLTGGAGTLGILCGWGIVVFGMLSLVSVYRNLTLRQPDIDDGIYGWSKAGFGHIGGFIAAYGHGAGDAIGNASYLVVIFSALGAFGVFSFFGEGTTWTAIFAASALLWGVNLLVLRGVKTSTTLNSIATVAKVVPIVLFIGFALYHFDSRVFMEDFRGERHATSIFDQSKTVLLAAMWTLIGLESGTIYATRARKLSDVAKASTLGAIIVSLLLVGTSVLALGIMPAAQITTLHQPSMAGLMASMVGPWGGLLINLCLIVSVVGALIAWVALSAEEVMLAGRGKSATQWLGRLNKNGAPRNAMWLTTGIAQAMILVAGFSNAGYLALLSFSTSLALFPYLLSSMYSFKCGLNGRGYEPEKAPGRYWEMALAGFAVCFVLFMLYGAGLKYVLLAAVVWMVGLPLFILGKREQRQKLSAVEWVVCLGVVAMACAGLLGLFSGYLSL</sequence>
<accession>A0ABT0EAV3</accession>
<evidence type="ECO:0000256" key="4">
    <source>
        <dbReference type="ARBA" id="ARBA00022989"/>
    </source>
</evidence>
<feature type="transmembrane region" description="Helical" evidence="6">
    <location>
        <begin position="429"/>
        <end position="446"/>
    </location>
</feature>
<dbReference type="InterPro" id="IPR050367">
    <property type="entry name" value="APC_superfamily"/>
</dbReference>
<feature type="transmembrane region" description="Helical" evidence="6">
    <location>
        <begin position="365"/>
        <end position="385"/>
    </location>
</feature>
<dbReference type="PIRSF" id="PIRSF006060">
    <property type="entry name" value="AA_transporter"/>
    <property type="match status" value="1"/>
</dbReference>
<feature type="transmembrane region" description="Helical" evidence="6">
    <location>
        <begin position="212"/>
        <end position="230"/>
    </location>
</feature>
<dbReference type="RefSeq" id="WP_247395544.1">
    <property type="nucleotide sequence ID" value="NZ_JAKNRV010000002.1"/>
</dbReference>
<keyword evidence="4 6" id="KW-1133">Transmembrane helix</keyword>
<feature type="transmembrane region" description="Helical" evidence="6">
    <location>
        <begin position="458"/>
        <end position="482"/>
    </location>
</feature>
<dbReference type="PANTHER" id="PTHR42770:SF4">
    <property type="entry name" value="ARGININE_ORNITHINE ANTIPORTER-RELATED"/>
    <property type="match status" value="1"/>
</dbReference>
<dbReference type="Pfam" id="PF13520">
    <property type="entry name" value="AA_permease_2"/>
    <property type="match status" value="1"/>
</dbReference>